<organism evidence="3 4">
    <name type="scientific">Nostoc parmelioides FACHB-3921</name>
    <dbReference type="NCBI Taxonomy" id="2692909"/>
    <lineage>
        <taxon>Bacteria</taxon>
        <taxon>Bacillati</taxon>
        <taxon>Cyanobacteriota</taxon>
        <taxon>Cyanophyceae</taxon>
        <taxon>Nostocales</taxon>
        <taxon>Nostocaceae</taxon>
        <taxon>Nostoc</taxon>
    </lineage>
</organism>
<feature type="domain" description="Terminase large subunit gp17-like C-terminal" evidence="2">
    <location>
        <begin position="328"/>
        <end position="475"/>
    </location>
</feature>
<dbReference type="EMBL" id="JACJQL010000108">
    <property type="protein sequence ID" value="MBD2255596.1"/>
    <property type="molecule type" value="Genomic_DNA"/>
</dbReference>
<protein>
    <submittedName>
        <fullName evidence="3">Terminase-like family protein</fullName>
    </submittedName>
</protein>
<proteinExistence type="predicted"/>
<dbReference type="InterPro" id="IPR027417">
    <property type="entry name" value="P-loop_NTPase"/>
</dbReference>
<gene>
    <name evidence="3" type="ORF">H6G14_30825</name>
</gene>
<dbReference type="Pfam" id="PF17289">
    <property type="entry name" value="Terminase_6C"/>
    <property type="match status" value="1"/>
</dbReference>
<dbReference type="Proteomes" id="UP000621307">
    <property type="component" value="Unassembled WGS sequence"/>
</dbReference>
<dbReference type="Gene3D" id="3.30.420.240">
    <property type="match status" value="1"/>
</dbReference>
<evidence type="ECO:0000313" key="3">
    <source>
        <dbReference type="EMBL" id="MBD2255596.1"/>
    </source>
</evidence>
<dbReference type="Gene3D" id="3.40.50.300">
    <property type="entry name" value="P-loop containing nucleotide triphosphate hydrolases"/>
    <property type="match status" value="1"/>
</dbReference>
<keyword evidence="4" id="KW-1185">Reference proteome</keyword>
<dbReference type="RefSeq" id="WP_190572607.1">
    <property type="nucleotide sequence ID" value="NZ_JACJQL010000108.1"/>
</dbReference>
<evidence type="ECO:0000313" key="4">
    <source>
        <dbReference type="Proteomes" id="UP000621307"/>
    </source>
</evidence>
<dbReference type="InterPro" id="IPR035421">
    <property type="entry name" value="Terminase_6C"/>
</dbReference>
<reference evidence="3 4" key="1">
    <citation type="journal article" date="2020" name="ISME J.">
        <title>Comparative genomics reveals insights into cyanobacterial evolution and habitat adaptation.</title>
        <authorList>
            <person name="Chen M.Y."/>
            <person name="Teng W.K."/>
            <person name="Zhao L."/>
            <person name="Hu C.X."/>
            <person name="Zhou Y.K."/>
            <person name="Han B.P."/>
            <person name="Song L.R."/>
            <person name="Shu W.S."/>
        </authorList>
    </citation>
    <scope>NUCLEOTIDE SEQUENCE [LARGE SCALE GENOMIC DNA]</scope>
    <source>
        <strain evidence="3 4">FACHB-3921</strain>
    </source>
</reference>
<name>A0ABR8BRY2_9NOSO</name>
<keyword evidence="1" id="KW-1188">Viral release from host cell</keyword>
<evidence type="ECO:0000256" key="1">
    <source>
        <dbReference type="ARBA" id="ARBA00022612"/>
    </source>
</evidence>
<comment type="caution">
    <text evidence="3">The sequence shown here is derived from an EMBL/GenBank/DDBJ whole genome shotgun (WGS) entry which is preliminary data.</text>
</comment>
<evidence type="ECO:0000259" key="2">
    <source>
        <dbReference type="Pfam" id="PF17289"/>
    </source>
</evidence>
<sequence length="488" mass="54848">MVISAAKIRALEKKAKAHLIGQNTFKSVPKEWEAFVKLCTIRSGGKMVQFIPYDFQKILIKLRQDYPNIVVIKSRQVGCTQAIASDDLKDACTNAASSSVFFMRNGDDVGSLSRRIKQMLHGLREYVLPANDSVGYIKIKALGDIYIKNSSKEGIRSLDSITNQTYDESAFIENIESIYAASNAASALVGDKVKKMIISTPSAKMGWYWNQLSQNNNEDIEEICKQVASGDLYKDIPGFYYFVDAAGALKVVLHWRCHPVYTQIDKEYPGGYLAYRMKQDNCDEEIVLREYDLRFIDSSVAVFTSDLVRASAVGEWENERDITAEYFIGIDTATLGSDYCVAIVLKKKYNLYSVVAMYRKRQQTSVYNLFEIGRLIEQYRPDKVAIEITGGVGSLYLESLVREFPGYSFEAIKTTGDSKPAMISGLQLALEKNSLVYPTKSPIKDELLSFRRLGNKLEASSGQYDDCVMSLSFALLIATNYTSEWSLI</sequence>
<accession>A0ABR8BRY2</accession>